<feature type="region of interest" description="Disordered" evidence="1">
    <location>
        <begin position="1"/>
        <end position="22"/>
    </location>
</feature>
<accession>A0ABW1X280</accession>
<organism evidence="2 3">
    <name type="scientific">Luteococcus sanguinis</name>
    <dbReference type="NCBI Taxonomy" id="174038"/>
    <lineage>
        <taxon>Bacteria</taxon>
        <taxon>Bacillati</taxon>
        <taxon>Actinomycetota</taxon>
        <taxon>Actinomycetes</taxon>
        <taxon>Propionibacteriales</taxon>
        <taxon>Propionibacteriaceae</taxon>
        <taxon>Luteococcus</taxon>
    </lineage>
</organism>
<dbReference type="PANTHER" id="PTHR35332:SF2">
    <property type="entry name" value="REGULATION OF ENOLASE PROTEIN 1"/>
    <property type="match status" value="1"/>
</dbReference>
<evidence type="ECO:0000313" key="2">
    <source>
        <dbReference type="EMBL" id="MFC6396594.1"/>
    </source>
</evidence>
<dbReference type="Pfam" id="PF07081">
    <property type="entry name" value="DUF1349"/>
    <property type="match status" value="1"/>
</dbReference>
<protein>
    <submittedName>
        <fullName evidence="2">DUF1349 domain-containing protein</fullName>
    </submittedName>
</protein>
<sequence>METVDWATGRWTTPPVRSQQTPGGLLVEAKEGSDAWRTTSYGFIHDDEHALIAPLGREQAIEVDFWARFSQQFDQAGVFLRVDESHWVKAGVEFADGTPQLGAVVTDVRSDWSVAPVPDWGGRLVTIRASRSGDAITVRARVEGEDFRLVRLIPMSPDVELEAGPFTCSPTRAGLEVLFTGWRLTEPDASLHP</sequence>
<name>A0ABW1X280_9ACTN</name>
<evidence type="ECO:0000313" key="3">
    <source>
        <dbReference type="Proteomes" id="UP001596266"/>
    </source>
</evidence>
<proteinExistence type="predicted"/>
<dbReference type="SUPFAM" id="SSF49899">
    <property type="entry name" value="Concanavalin A-like lectins/glucanases"/>
    <property type="match status" value="1"/>
</dbReference>
<dbReference type="RefSeq" id="WP_343885618.1">
    <property type="nucleotide sequence ID" value="NZ_BAAAKI010000009.1"/>
</dbReference>
<dbReference type="Proteomes" id="UP001596266">
    <property type="component" value="Unassembled WGS sequence"/>
</dbReference>
<dbReference type="PANTHER" id="PTHR35332">
    <property type="entry name" value="REGULATION OF ENOLASE PROTEIN 1"/>
    <property type="match status" value="1"/>
</dbReference>
<gene>
    <name evidence="2" type="ORF">ACFP57_06295</name>
</gene>
<evidence type="ECO:0000256" key="1">
    <source>
        <dbReference type="SAM" id="MobiDB-lite"/>
    </source>
</evidence>
<keyword evidence="3" id="KW-1185">Reference proteome</keyword>
<dbReference type="InterPro" id="IPR009784">
    <property type="entry name" value="DUF1349"/>
</dbReference>
<dbReference type="EMBL" id="JBHSUA010000013">
    <property type="protein sequence ID" value="MFC6396594.1"/>
    <property type="molecule type" value="Genomic_DNA"/>
</dbReference>
<dbReference type="Gene3D" id="2.60.120.200">
    <property type="match status" value="1"/>
</dbReference>
<dbReference type="InterPro" id="IPR013320">
    <property type="entry name" value="ConA-like_dom_sf"/>
</dbReference>
<comment type="caution">
    <text evidence="2">The sequence shown here is derived from an EMBL/GenBank/DDBJ whole genome shotgun (WGS) entry which is preliminary data.</text>
</comment>
<reference evidence="3" key="1">
    <citation type="journal article" date="2019" name="Int. J. Syst. Evol. Microbiol.">
        <title>The Global Catalogue of Microorganisms (GCM) 10K type strain sequencing project: providing services to taxonomists for standard genome sequencing and annotation.</title>
        <authorList>
            <consortium name="The Broad Institute Genomics Platform"/>
            <consortium name="The Broad Institute Genome Sequencing Center for Infectious Disease"/>
            <person name="Wu L."/>
            <person name="Ma J."/>
        </authorList>
    </citation>
    <scope>NUCLEOTIDE SEQUENCE [LARGE SCALE GENOMIC DNA]</scope>
    <source>
        <strain evidence="3">CGMCC 1.15277</strain>
    </source>
</reference>